<accession>A0A8T0MSX9</accession>
<comment type="caution">
    <text evidence="7">The sequence shown here is derived from an EMBL/GenBank/DDBJ whole genome shotgun (WGS) entry which is preliminary data.</text>
</comment>
<dbReference type="PANTHER" id="PTHR47944">
    <property type="entry name" value="CYTOCHROME P450 98A9"/>
    <property type="match status" value="1"/>
</dbReference>
<protein>
    <submittedName>
        <fullName evidence="7">Uncharacterized protein</fullName>
    </submittedName>
</protein>
<dbReference type="PANTHER" id="PTHR47944:SF4">
    <property type="entry name" value="OS09G0441700 PROTEIN"/>
    <property type="match status" value="1"/>
</dbReference>
<dbReference type="GO" id="GO:0005506">
    <property type="term" value="F:iron ion binding"/>
    <property type="evidence" value="ECO:0007669"/>
    <property type="project" value="InterPro"/>
</dbReference>
<keyword evidence="8" id="KW-1185">Reference proteome</keyword>
<keyword evidence="2" id="KW-0349">Heme</keyword>
<dbReference type="GO" id="GO:0044550">
    <property type="term" value="P:secondary metabolite biosynthetic process"/>
    <property type="evidence" value="ECO:0007669"/>
    <property type="project" value="UniProtKB-ARBA"/>
</dbReference>
<dbReference type="AlphaFoldDB" id="A0A8T0MSX9"/>
<evidence type="ECO:0000313" key="7">
    <source>
        <dbReference type="EMBL" id="KAG2540581.1"/>
    </source>
</evidence>
<name>A0A8T0MSX9_PANVG</name>
<dbReference type="EMBL" id="CM029054">
    <property type="protein sequence ID" value="KAG2540581.1"/>
    <property type="molecule type" value="Genomic_DNA"/>
</dbReference>
<gene>
    <name evidence="7" type="ORF">PVAP13_9NG574700</name>
</gene>
<organism evidence="7 8">
    <name type="scientific">Panicum virgatum</name>
    <name type="common">Blackwell switchgrass</name>
    <dbReference type="NCBI Taxonomy" id="38727"/>
    <lineage>
        <taxon>Eukaryota</taxon>
        <taxon>Viridiplantae</taxon>
        <taxon>Streptophyta</taxon>
        <taxon>Embryophyta</taxon>
        <taxon>Tracheophyta</taxon>
        <taxon>Spermatophyta</taxon>
        <taxon>Magnoliopsida</taxon>
        <taxon>Liliopsida</taxon>
        <taxon>Poales</taxon>
        <taxon>Poaceae</taxon>
        <taxon>PACMAD clade</taxon>
        <taxon>Panicoideae</taxon>
        <taxon>Panicodae</taxon>
        <taxon>Paniceae</taxon>
        <taxon>Panicinae</taxon>
        <taxon>Panicum</taxon>
        <taxon>Panicum sect. Hiantes</taxon>
    </lineage>
</organism>
<feature type="compositionally biased region" description="Low complexity" evidence="6">
    <location>
        <begin position="261"/>
        <end position="279"/>
    </location>
</feature>
<comment type="similarity">
    <text evidence="1">Belongs to the cytochrome P450 family.</text>
</comment>
<dbReference type="InterPro" id="IPR036396">
    <property type="entry name" value="Cyt_P450_sf"/>
</dbReference>
<evidence type="ECO:0000256" key="1">
    <source>
        <dbReference type="ARBA" id="ARBA00010617"/>
    </source>
</evidence>
<evidence type="ECO:0000256" key="6">
    <source>
        <dbReference type="SAM" id="MobiDB-lite"/>
    </source>
</evidence>
<reference evidence="7" key="1">
    <citation type="submission" date="2020-05" db="EMBL/GenBank/DDBJ databases">
        <title>WGS assembly of Panicum virgatum.</title>
        <authorList>
            <person name="Lovell J.T."/>
            <person name="Jenkins J."/>
            <person name="Shu S."/>
            <person name="Juenger T.E."/>
            <person name="Schmutz J."/>
        </authorList>
    </citation>
    <scope>NUCLEOTIDE SEQUENCE</scope>
    <source>
        <strain evidence="7">AP13</strain>
    </source>
</reference>
<dbReference type="GO" id="GO:0016705">
    <property type="term" value="F:oxidoreductase activity, acting on paired donors, with incorporation or reduction of molecular oxygen"/>
    <property type="evidence" value="ECO:0007669"/>
    <property type="project" value="InterPro"/>
</dbReference>
<keyword evidence="5" id="KW-0408">Iron</keyword>
<dbReference type="InterPro" id="IPR001128">
    <property type="entry name" value="Cyt_P450"/>
</dbReference>
<dbReference type="Proteomes" id="UP000823388">
    <property type="component" value="Chromosome 9N"/>
</dbReference>
<evidence type="ECO:0000256" key="3">
    <source>
        <dbReference type="ARBA" id="ARBA00022723"/>
    </source>
</evidence>
<feature type="region of interest" description="Disordered" evidence="6">
    <location>
        <begin position="232"/>
        <end position="286"/>
    </location>
</feature>
<keyword evidence="4" id="KW-0560">Oxidoreductase</keyword>
<sequence length="286" mass="31589">MGSGDCSSPTAYCPCRGMILLITIRRRWKPKRRYNLPPVPRPWPVIGNLNLMGKLPHRSVQALSKRYGPLMSLRFGSFPVIVGSSVDAARSILKTHDLAFCDCPRIAAGRYTGYTYSDVLWAPYGAYWRQARRLFKTEILSARRLRSHERVRDEEVRAMLRDVYQHGPAAGRAVGVLDHLLMVNSISRMVLGKKYVVHDGTGAGGGGAGSATTPEEFMWMVDELVLLPQRRAQRRGHDPVARLAGPEDQEDQVAGRDARSVPRASPGRARPAAAAGGRRVCCHGHG</sequence>
<dbReference type="PRINTS" id="PR00463">
    <property type="entry name" value="EP450I"/>
</dbReference>
<dbReference type="GO" id="GO:0004497">
    <property type="term" value="F:monooxygenase activity"/>
    <property type="evidence" value="ECO:0007669"/>
    <property type="project" value="InterPro"/>
</dbReference>
<dbReference type="SUPFAM" id="SSF48264">
    <property type="entry name" value="Cytochrome P450"/>
    <property type="match status" value="1"/>
</dbReference>
<dbReference type="InterPro" id="IPR002401">
    <property type="entry name" value="Cyt_P450_E_grp-I"/>
</dbReference>
<evidence type="ECO:0000256" key="2">
    <source>
        <dbReference type="ARBA" id="ARBA00022617"/>
    </source>
</evidence>
<dbReference type="Pfam" id="PF00067">
    <property type="entry name" value="p450"/>
    <property type="match status" value="1"/>
</dbReference>
<dbReference type="GO" id="GO:0020037">
    <property type="term" value="F:heme binding"/>
    <property type="evidence" value="ECO:0007669"/>
    <property type="project" value="InterPro"/>
</dbReference>
<evidence type="ECO:0000313" key="8">
    <source>
        <dbReference type="Proteomes" id="UP000823388"/>
    </source>
</evidence>
<dbReference type="Gene3D" id="1.10.630.10">
    <property type="entry name" value="Cytochrome P450"/>
    <property type="match status" value="1"/>
</dbReference>
<evidence type="ECO:0000256" key="4">
    <source>
        <dbReference type="ARBA" id="ARBA00023002"/>
    </source>
</evidence>
<keyword evidence="3" id="KW-0479">Metal-binding</keyword>
<evidence type="ECO:0000256" key="5">
    <source>
        <dbReference type="ARBA" id="ARBA00023004"/>
    </source>
</evidence>
<proteinExistence type="inferred from homology"/>